<reference evidence="1" key="2">
    <citation type="journal article" date="2015" name="Data Brief">
        <title>Shoot transcriptome of the giant reed, Arundo donax.</title>
        <authorList>
            <person name="Barrero R.A."/>
            <person name="Guerrero F.D."/>
            <person name="Moolhuijzen P."/>
            <person name="Goolsby J.A."/>
            <person name="Tidwell J."/>
            <person name="Bellgard S.E."/>
            <person name="Bellgard M.I."/>
        </authorList>
    </citation>
    <scope>NUCLEOTIDE SEQUENCE</scope>
    <source>
        <tissue evidence="1">Shoot tissue taken approximately 20 cm above the soil surface</tissue>
    </source>
</reference>
<sequence>MLPNMFNFTAGQATFFFPFRIV</sequence>
<dbReference type="EMBL" id="GBRH01197305">
    <property type="protein sequence ID" value="JAE00591.1"/>
    <property type="molecule type" value="Transcribed_RNA"/>
</dbReference>
<evidence type="ECO:0000313" key="1">
    <source>
        <dbReference type="EMBL" id="JAE00591.1"/>
    </source>
</evidence>
<organism evidence="1">
    <name type="scientific">Arundo donax</name>
    <name type="common">Giant reed</name>
    <name type="synonym">Donax arundinaceus</name>
    <dbReference type="NCBI Taxonomy" id="35708"/>
    <lineage>
        <taxon>Eukaryota</taxon>
        <taxon>Viridiplantae</taxon>
        <taxon>Streptophyta</taxon>
        <taxon>Embryophyta</taxon>
        <taxon>Tracheophyta</taxon>
        <taxon>Spermatophyta</taxon>
        <taxon>Magnoliopsida</taxon>
        <taxon>Liliopsida</taxon>
        <taxon>Poales</taxon>
        <taxon>Poaceae</taxon>
        <taxon>PACMAD clade</taxon>
        <taxon>Arundinoideae</taxon>
        <taxon>Arundineae</taxon>
        <taxon>Arundo</taxon>
    </lineage>
</organism>
<name>A0A0A9ERX5_ARUDO</name>
<accession>A0A0A9ERX5</accession>
<reference evidence="1" key="1">
    <citation type="submission" date="2014-09" db="EMBL/GenBank/DDBJ databases">
        <authorList>
            <person name="Magalhaes I.L.F."/>
            <person name="Oliveira U."/>
            <person name="Santos F.R."/>
            <person name="Vidigal T.H.D.A."/>
            <person name="Brescovit A.D."/>
            <person name="Santos A.J."/>
        </authorList>
    </citation>
    <scope>NUCLEOTIDE SEQUENCE</scope>
    <source>
        <tissue evidence="1">Shoot tissue taken approximately 20 cm above the soil surface</tissue>
    </source>
</reference>
<dbReference type="AlphaFoldDB" id="A0A0A9ERX5"/>
<proteinExistence type="predicted"/>
<protein>
    <submittedName>
        <fullName evidence="1">Uncharacterized protein</fullName>
    </submittedName>
</protein>